<evidence type="ECO:0000313" key="1">
    <source>
        <dbReference type="EMBL" id="QHT00529.1"/>
    </source>
</evidence>
<reference evidence="1" key="1">
    <citation type="journal article" date="2020" name="Nature">
        <title>Giant virus diversity and host interactions through global metagenomics.</title>
        <authorList>
            <person name="Schulz F."/>
            <person name="Roux S."/>
            <person name="Paez-Espino D."/>
            <person name="Jungbluth S."/>
            <person name="Walsh D.A."/>
            <person name="Denef V.J."/>
            <person name="McMahon K.D."/>
            <person name="Konstantinidis K.T."/>
            <person name="Eloe-Fadrosh E.A."/>
            <person name="Kyrpides N.C."/>
            <person name="Woyke T."/>
        </authorList>
    </citation>
    <scope>NUCLEOTIDE SEQUENCE</scope>
    <source>
        <strain evidence="1">GVMAG-M-3300020192-26</strain>
    </source>
</reference>
<accession>A0A6C0CA36</accession>
<protein>
    <submittedName>
        <fullName evidence="1">Uncharacterized protein</fullName>
    </submittedName>
</protein>
<organism evidence="1">
    <name type="scientific">viral metagenome</name>
    <dbReference type="NCBI Taxonomy" id="1070528"/>
    <lineage>
        <taxon>unclassified sequences</taxon>
        <taxon>metagenomes</taxon>
        <taxon>organismal metagenomes</taxon>
    </lineage>
</organism>
<dbReference type="InterPro" id="IPR036770">
    <property type="entry name" value="Ankyrin_rpt-contain_sf"/>
</dbReference>
<proteinExistence type="predicted"/>
<dbReference type="PANTHER" id="PTHR46586">
    <property type="entry name" value="ANKYRIN REPEAT-CONTAINING PROTEIN"/>
    <property type="match status" value="1"/>
</dbReference>
<dbReference type="Pfam" id="PF12796">
    <property type="entry name" value="Ank_2"/>
    <property type="match status" value="1"/>
</dbReference>
<dbReference type="Gene3D" id="1.25.40.20">
    <property type="entry name" value="Ankyrin repeat-containing domain"/>
    <property type="match status" value="1"/>
</dbReference>
<dbReference type="EMBL" id="MN739356">
    <property type="protein sequence ID" value="QHT00529.1"/>
    <property type="molecule type" value="Genomic_DNA"/>
</dbReference>
<dbReference type="PANTHER" id="PTHR46586:SF3">
    <property type="entry name" value="ANKYRIN REPEAT-CONTAINING PROTEIN"/>
    <property type="match status" value="1"/>
</dbReference>
<sequence>MLNKDIDGSIFYLLPISDKRSFLRICKTINLLSINMPAIESEFQTLIKETNFLDKHNYQLYNSLYKYTVELLFDNYDIPDKYIIIENRILYQYPKIYKKLAEKGKYDLIKKMCDRNEYRECNFIDVMNGAAKAGNIQMLQEIADEEYCFYPQVMIYAIKGNQLATLKWLANKCDMDPNAMNYAAKIGNIDVIDYLVYEHKFRITSGAFFYAAKNNHFDVVKYLHSIDPNNMYAVCEGAGVSGNLDILKFAYQHGHKINGFFSCGHTHMFVWLYDNNHIKPSLNLSKETAQTGNLECLQFLHTRGFPVLHEKVFKRSVIGENIEMVKWLYSMGCPFDETAVRAAMCIKSSLFPILKLLIEWKCPLFDNICAFAAFVGNLEMLKYLYATGNNLDSKVISAAATYGHLHIIIWCREQNCHWDITACRNTVEYDHLNVLKWLRGVDRKTCGLKSNETEICPWNEQVCLNAIKEGYIDILEFAVKNGCPFGINSYSSIDEHTNLKIAAFVRKNYQK</sequence>
<dbReference type="AlphaFoldDB" id="A0A6C0CA36"/>
<dbReference type="SUPFAM" id="SSF48403">
    <property type="entry name" value="Ankyrin repeat"/>
    <property type="match status" value="1"/>
</dbReference>
<name>A0A6C0CA36_9ZZZZ</name>
<dbReference type="InterPro" id="IPR002110">
    <property type="entry name" value="Ankyrin_rpt"/>
</dbReference>
<dbReference type="InterPro" id="IPR052050">
    <property type="entry name" value="SecEffector_AnkRepeat"/>
</dbReference>